<sequence length="359" mass="39776">MHMSYPCFVVFGPRYPLDAFSPALFTKMSNFSYLYASANARTLSASDKSNAITSTSFFPSLDARFAASLARSTDLHAMITLAPESANIRAVSSPIPVFEPVTTAIFPPRFSAHPTSMPIASEFAFEATDNVDPDGVDAHVAPIATSSRAMFLQHAHFETGAYAKNDTFLEDAEYARALDTLVKACVDVLLTNAEGEVLLGLRAHEPARGDWWYVGGRMKCGESVEEAGIRHVKRDVGIELTRDRFTFVTTSTMNWARRVQAPAENGTCDLNVVLTAELTESEIERMVMCEQEYVEQRFWAIERVTESKEEFPAPIRASTRRLWVRRAVDELEEACERGASDAEIADLARAAHALSRKQS</sequence>
<evidence type="ECO:0000256" key="2">
    <source>
        <dbReference type="ARBA" id="ARBA00022801"/>
    </source>
</evidence>
<protein>
    <submittedName>
        <fullName evidence="4">GDP-mannose mannosylhydrolase</fullName>
    </submittedName>
</protein>
<evidence type="ECO:0000259" key="3">
    <source>
        <dbReference type="PROSITE" id="PS51462"/>
    </source>
</evidence>
<dbReference type="PROSITE" id="PS51462">
    <property type="entry name" value="NUDIX"/>
    <property type="match status" value="1"/>
</dbReference>
<dbReference type="Pfam" id="PF00293">
    <property type="entry name" value="NUDIX"/>
    <property type="match status" value="1"/>
</dbReference>
<dbReference type="eggNOG" id="ENOG502S1U3">
    <property type="taxonomic scope" value="Eukaryota"/>
</dbReference>
<dbReference type="PANTHER" id="PTHR43046:SF13">
    <property type="entry name" value="NUDIX HYDROLASE DOMAIN-CONTAINING PROTEIN"/>
    <property type="match status" value="1"/>
</dbReference>
<dbReference type="InterPro" id="IPR000086">
    <property type="entry name" value="NUDIX_hydrolase_dom"/>
</dbReference>
<dbReference type="AlphaFoldDB" id="A0A1Y5IH83"/>
<evidence type="ECO:0000256" key="1">
    <source>
        <dbReference type="ARBA" id="ARBA00001946"/>
    </source>
</evidence>
<proteinExistence type="predicted"/>
<dbReference type="EMBL" id="KZ155784">
    <property type="protein sequence ID" value="OUS46325.1"/>
    <property type="molecule type" value="Genomic_DNA"/>
</dbReference>
<comment type="cofactor">
    <cofactor evidence="1">
        <name>Mg(2+)</name>
        <dbReference type="ChEBI" id="CHEBI:18420"/>
    </cofactor>
</comment>
<dbReference type="SUPFAM" id="SSF55811">
    <property type="entry name" value="Nudix"/>
    <property type="match status" value="1"/>
</dbReference>
<accession>A0A1Y5IH83</accession>
<evidence type="ECO:0000313" key="4">
    <source>
        <dbReference type="EMBL" id="OUS46325.1"/>
    </source>
</evidence>
<dbReference type="PANTHER" id="PTHR43046">
    <property type="entry name" value="GDP-MANNOSE MANNOSYL HYDROLASE"/>
    <property type="match status" value="1"/>
</dbReference>
<dbReference type="Gene3D" id="3.90.79.10">
    <property type="entry name" value="Nucleoside Triphosphate Pyrophosphohydrolase"/>
    <property type="match status" value="1"/>
</dbReference>
<name>A0A1Y5IH83_OSTTA</name>
<keyword evidence="2 4" id="KW-0378">Hydrolase</keyword>
<feature type="domain" description="Nudix hydrolase" evidence="3">
    <location>
        <begin position="181"/>
        <end position="324"/>
    </location>
</feature>
<organism evidence="4">
    <name type="scientific">Ostreococcus tauri</name>
    <name type="common">Marine green alga</name>
    <dbReference type="NCBI Taxonomy" id="70448"/>
    <lineage>
        <taxon>Eukaryota</taxon>
        <taxon>Viridiplantae</taxon>
        <taxon>Chlorophyta</taxon>
        <taxon>Mamiellophyceae</taxon>
        <taxon>Mamiellales</taxon>
        <taxon>Bathycoccaceae</taxon>
        <taxon>Ostreococcus</taxon>
    </lineage>
</organism>
<dbReference type="GO" id="GO:0016787">
    <property type="term" value="F:hydrolase activity"/>
    <property type="evidence" value="ECO:0007669"/>
    <property type="project" value="UniProtKB-KW"/>
</dbReference>
<gene>
    <name evidence="4" type="ORF">BE221DRAFT_74761</name>
</gene>
<dbReference type="Proteomes" id="UP000195557">
    <property type="component" value="Unassembled WGS sequence"/>
</dbReference>
<dbReference type="InterPro" id="IPR015797">
    <property type="entry name" value="NUDIX_hydrolase-like_dom_sf"/>
</dbReference>
<reference evidence="4" key="1">
    <citation type="submission" date="2017-04" db="EMBL/GenBank/DDBJ databases">
        <title>Population genomics of picophytoplankton unveils novel chromosome hypervariability.</title>
        <authorList>
            <consortium name="DOE Joint Genome Institute"/>
            <person name="Blanc-Mathieu R."/>
            <person name="Krasovec M."/>
            <person name="Hebrard M."/>
            <person name="Yau S."/>
            <person name="Desgranges E."/>
            <person name="Martin J."/>
            <person name="Schackwitz W."/>
            <person name="Kuo A."/>
            <person name="Salin G."/>
            <person name="Donnadieu C."/>
            <person name="Desdevises Y."/>
            <person name="Sanchez-Ferandin S."/>
            <person name="Moreau H."/>
            <person name="Rivals E."/>
            <person name="Grigoriev I.V."/>
            <person name="Grimsley N."/>
            <person name="Eyre-Walker A."/>
            <person name="Piganeau G."/>
        </authorList>
    </citation>
    <scope>NUCLEOTIDE SEQUENCE [LARGE SCALE GENOMIC DNA]</scope>
    <source>
        <strain evidence="4">RCC 1115</strain>
    </source>
</reference>